<accession>A0A023INH5</accession>
<dbReference type="EMBL" id="KF686739">
    <property type="protein sequence ID" value="AGW47741.1"/>
    <property type="molecule type" value="Genomic_DNA"/>
</dbReference>
<organism evidence="2">
    <name type="scientific">Hordeum vulgare subsp. vulgare</name>
    <name type="common">Domesticated barley</name>
    <dbReference type="NCBI Taxonomy" id="112509"/>
    <lineage>
        <taxon>Eukaryota</taxon>
        <taxon>Viridiplantae</taxon>
        <taxon>Streptophyta</taxon>
        <taxon>Embryophyta</taxon>
        <taxon>Tracheophyta</taxon>
        <taxon>Spermatophyta</taxon>
        <taxon>Magnoliopsida</taxon>
        <taxon>Liliopsida</taxon>
        <taxon>Poales</taxon>
        <taxon>Poaceae</taxon>
        <taxon>BOP clade</taxon>
        <taxon>Pooideae</taxon>
        <taxon>Triticodae</taxon>
        <taxon>Triticeae</taxon>
        <taxon>Hordeinae</taxon>
        <taxon>Hordeum</taxon>
    </lineage>
</organism>
<sequence>MRNPRDPKTKVLPSTTRTRKELPSSFALDSPSVMSKFATPPPTRNSDVSPLLDDATSAIHDAYDDALLDTALPLGAFLDAQIARVAAECDDTSETAEIIEVEPVVSPVRTSSPRYELPDIPEAEILLNNILSNDNAWTIPEPPPKPTPKKRGILFLSPEDMQEAKKSMQEKGIKSKDVKNLPPIEEIHGLDNPTQVVEVNSLLRFNDSDIPFDKPDSLCLDEFDNFVAKQQSFNDYVSRQLRQNARMIDHISACMDRNVNDLKFLSKHASMVTTQVQQVLKAQNDLLNELNDKSVRVVTRGGRMTQEPLYPEGHPKRI</sequence>
<evidence type="ECO:0000256" key="1">
    <source>
        <dbReference type="SAM" id="MobiDB-lite"/>
    </source>
</evidence>
<name>A0A023INH5_HORVV</name>
<protein>
    <submittedName>
        <fullName evidence="2">Putative PSD protein</fullName>
    </submittedName>
</protein>
<feature type="region of interest" description="Disordered" evidence="1">
    <location>
        <begin position="1"/>
        <end position="49"/>
    </location>
</feature>
<evidence type="ECO:0000313" key="2">
    <source>
        <dbReference type="EMBL" id="AGW47741.1"/>
    </source>
</evidence>
<proteinExistence type="predicted"/>
<reference evidence="2" key="1">
    <citation type="journal article" date="2014" name="Funct. Integr. Genomics">
        <title>The barley Frost resistance-H2 locus.</title>
        <authorList>
            <person name="Pasquariello M."/>
            <person name="Barabaschi D."/>
            <person name="Himmelbach A."/>
            <person name="Steuernagel B."/>
            <person name="Ariyadasa R."/>
            <person name="Stein N."/>
            <person name="Gandolfi F."/>
            <person name="Tenedini E."/>
            <person name="Bernardis I."/>
            <person name="Tagliafico E."/>
            <person name="Pecchioni N."/>
            <person name="Francia E."/>
        </authorList>
    </citation>
    <scope>NUCLEOTIDE SEQUENCE</scope>
</reference>
<dbReference type="AlphaFoldDB" id="A0A023INH5"/>